<dbReference type="AlphaFoldDB" id="A0A8H5HFH6"/>
<protein>
    <recommendedName>
        <fullName evidence="3">Pyridoxamine 5'-phosphate oxidase putative domain-containing protein</fullName>
    </recommendedName>
</protein>
<reference evidence="1 2" key="1">
    <citation type="journal article" date="2020" name="ISME J.">
        <title>Uncovering the hidden diversity of litter-decomposition mechanisms in mushroom-forming fungi.</title>
        <authorList>
            <person name="Floudas D."/>
            <person name="Bentzer J."/>
            <person name="Ahren D."/>
            <person name="Johansson T."/>
            <person name="Persson P."/>
            <person name="Tunlid A."/>
        </authorList>
    </citation>
    <scope>NUCLEOTIDE SEQUENCE [LARGE SCALE GENOMIC DNA]</scope>
    <source>
        <strain evidence="1 2">CBS 406.79</strain>
    </source>
</reference>
<name>A0A8H5HFH6_9AGAR</name>
<evidence type="ECO:0000313" key="1">
    <source>
        <dbReference type="EMBL" id="KAF5382364.1"/>
    </source>
</evidence>
<dbReference type="EMBL" id="JAACJN010000051">
    <property type="protein sequence ID" value="KAF5382364.1"/>
    <property type="molecule type" value="Genomic_DNA"/>
</dbReference>
<organism evidence="1 2">
    <name type="scientific">Collybiopsis confluens</name>
    <dbReference type="NCBI Taxonomy" id="2823264"/>
    <lineage>
        <taxon>Eukaryota</taxon>
        <taxon>Fungi</taxon>
        <taxon>Dikarya</taxon>
        <taxon>Basidiomycota</taxon>
        <taxon>Agaricomycotina</taxon>
        <taxon>Agaricomycetes</taxon>
        <taxon>Agaricomycetidae</taxon>
        <taxon>Agaricales</taxon>
        <taxon>Marasmiineae</taxon>
        <taxon>Omphalotaceae</taxon>
        <taxon>Collybiopsis</taxon>
    </lineage>
</organism>
<sequence length="274" mass="30462">MGQFFEEIPSHLISWIEKQQMFWTATAPLSGQGHVNLSPKCTRGMFHVVNQKQVWYEDMSGSGVETISHLKEPGNGRITIMFHAFEGPPRICRLFGKGTVHEFGSPEYDKLISPESRAPGSRAVIVIDIHKVGTSCGYAIPFYEFKSHRNQLIQWAQKREAADDEYLSSSASDSESDSATDTGMRMYWKQKNAYSIDGIPGLNTSTFDVFHRVFDTGKNTYEADDKKIAASTKKSSGGSNLLNFGREVMMDPKFLTGLTLGVVGSLVAAKFVRV</sequence>
<evidence type="ECO:0000313" key="2">
    <source>
        <dbReference type="Proteomes" id="UP000518752"/>
    </source>
</evidence>
<dbReference type="PANTHER" id="PTHR39336:SF3">
    <property type="entry name" value="PYRIDOXAMINE PHOSPHATE OXIDASE"/>
    <property type="match status" value="1"/>
</dbReference>
<dbReference type="Gene3D" id="2.30.110.10">
    <property type="entry name" value="Electron Transport, Fmn-binding Protein, Chain A"/>
    <property type="match status" value="1"/>
</dbReference>
<accession>A0A8H5HFH6</accession>
<dbReference type="Proteomes" id="UP000518752">
    <property type="component" value="Unassembled WGS sequence"/>
</dbReference>
<dbReference type="InterPro" id="IPR012349">
    <property type="entry name" value="Split_barrel_FMN-bd"/>
</dbReference>
<gene>
    <name evidence="1" type="ORF">D9757_009788</name>
</gene>
<comment type="caution">
    <text evidence="1">The sequence shown here is derived from an EMBL/GenBank/DDBJ whole genome shotgun (WGS) entry which is preliminary data.</text>
</comment>
<keyword evidence="2" id="KW-1185">Reference proteome</keyword>
<proteinExistence type="predicted"/>
<dbReference type="PANTHER" id="PTHR39336">
    <property type="entry name" value="PYRIDOXAMINE PHOSPHATE OXIDASE FAMILY PROTEIN (AFU_ORTHOLOGUE AFUA_6G11440)"/>
    <property type="match status" value="1"/>
</dbReference>
<evidence type="ECO:0008006" key="3">
    <source>
        <dbReference type="Google" id="ProtNLM"/>
    </source>
</evidence>
<dbReference type="OrthoDB" id="539398at2759"/>